<proteinExistence type="predicted"/>
<name>A0ABD2PAG8_9CUCU</name>
<organism evidence="1 2">
    <name type="scientific">Cryptolaemus montrouzieri</name>
    <dbReference type="NCBI Taxonomy" id="559131"/>
    <lineage>
        <taxon>Eukaryota</taxon>
        <taxon>Metazoa</taxon>
        <taxon>Ecdysozoa</taxon>
        <taxon>Arthropoda</taxon>
        <taxon>Hexapoda</taxon>
        <taxon>Insecta</taxon>
        <taxon>Pterygota</taxon>
        <taxon>Neoptera</taxon>
        <taxon>Endopterygota</taxon>
        <taxon>Coleoptera</taxon>
        <taxon>Polyphaga</taxon>
        <taxon>Cucujiformia</taxon>
        <taxon>Coccinelloidea</taxon>
        <taxon>Coccinellidae</taxon>
        <taxon>Scymninae</taxon>
        <taxon>Scymnini</taxon>
        <taxon>Cryptolaemus</taxon>
    </lineage>
</organism>
<gene>
    <name evidence="1" type="ORF">HHI36_002149</name>
</gene>
<dbReference type="Proteomes" id="UP001516400">
    <property type="component" value="Unassembled WGS sequence"/>
</dbReference>
<sequence>IAKIHRLPMDFLIKCNGCHKTYFSRLIAEETKYLQKEKKNLKYDCKTCLERDVNADSHQQIKSENK</sequence>
<dbReference type="EMBL" id="JABFTP020000185">
    <property type="protein sequence ID" value="KAL3287682.1"/>
    <property type="molecule type" value="Genomic_DNA"/>
</dbReference>
<feature type="non-terminal residue" evidence="1">
    <location>
        <position position="66"/>
    </location>
</feature>
<dbReference type="AlphaFoldDB" id="A0ABD2PAG8"/>
<keyword evidence="2" id="KW-1185">Reference proteome</keyword>
<reference evidence="1 2" key="1">
    <citation type="journal article" date="2021" name="BMC Biol.">
        <title>Horizontally acquired antibacterial genes associated with adaptive radiation of ladybird beetles.</title>
        <authorList>
            <person name="Li H.S."/>
            <person name="Tang X.F."/>
            <person name="Huang Y.H."/>
            <person name="Xu Z.Y."/>
            <person name="Chen M.L."/>
            <person name="Du X.Y."/>
            <person name="Qiu B.Y."/>
            <person name="Chen P.T."/>
            <person name="Zhang W."/>
            <person name="Slipinski A."/>
            <person name="Escalona H.E."/>
            <person name="Waterhouse R.M."/>
            <person name="Zwick A."/>
            <person name="Pang H."/>
        </authorList>
    </citation>
    <scope>NUCLEOTIDE SEQUENCE [LARGE SCALE GENOMIC DNA]</scope>
    <source>
        <strain evidence="1">SYSU2018</strain>
    </source>
</reference>
<evidence type="ECO:0000313" key="2">
    <source>
        <dbReference type="Proteomes" id="UP001516400"/>
    </source>
</evidence>
<accession>A0ABD2PAG8</accession>
<feature type="non-terminal residue" evidence="1">
    <location>
        <position position="1"/>
    </location>
</feature>
<comment type="caution">
    <text evidence="1">The sequence shown here is derived from an EMBL/GenBank/DDBJ whole genome shotgun (WGS) entry which is preliminary data.</text>
</comment>
<protein>
    <submittedName>
        <fullName evidence="1">Uncharacterized protein</fullName>
    </submittedName>
</protein>
<evidence type="ECO:0000313" key="1">
    <source>
        <dbReference type="EMBL" id="KAL3287682.1"/>
    </source>
</evidence>